<reference evidence="1" key="1">
    <citation type="submission" date="2018-10" db="EMBL/GenBank/DDBJ databases">
        <title>Effector identification in a new, highly contiguous assembly of the strawberry crown rot pathogen Phytophthora cactorum.</title>
        <authorList>
            <person name="Armitage A.D."/>
            <person name="Nellist C.F."/>
            <person name="Bates H."/>
            <person name="Vickerstaff R.J."/>
            <person name="Harrison R.J."/>
        </authorList>
    </citation>
    <scope>NUCLEOTIDE SEQUENCE</scope>
    <source>
        <strain evidence="1">4040</strain>
    </source>
</reference>
<protein>
    <submittedName>
        <fullName evidence="1">Uncharacterized protein</fullName>
    </submittedName>
</protein>
<name>A0A8T1CZH9_9STRA</name>
<proteinExistence type="predicted"/>
<dbReference type="EMBL" id="RCMK01000413">
    <property type="protein sequence ID" value="KAG2930169.1"/>
    <property type="molecule type" value="Genomic_DNA"/>
</dbReference>
<accession>A0A8T1CZH9</accession>
<dbReference type="VEuPathDB" id="FungiDB:PC110_g5155"/>
<organism evidence="1 2">
    <name type="scientific">Phytophthora cactorum</name>
    <dbReference type="NCBI Taxonomy" id="29920"/>
    <lineage>
        <taxon>Eukaryota</taxon>
        <taxon>Sar</taxon>
        <taxon>Stramenopiles</taxon>
        <taxon>Oomycota</taxon>
        <taxon>Peronosporomycetes</taxon>
        <taxon>Peronosporales</taxon>
        <taxon>Peronosporaceae</taxon>
        <taxon>Phytophthora</taxon>
    </lineage>
</organism>
<sequence>MLLDFDLRPSELPALQKVQNVVCYYRRTKLGGSDTTATIVAAVQRLAFNGGEDEHEPFTFRWDLDREGNIVVGNGSDEKPFLVGFSAKRFFAKLHETQRPSFFTWTLPTRPTRLDIPSLSSVLPMSLERSTCWQCLSPPSSRKKTMLRHLLHCAGSTTKFWASRFVLPM</sequence>
<dbReference type="AlphaFoldDB" id="A0A8T1CZH9"/>
<evidence type="ECO:0000313" key="2">
    <source>
        <dbReference type="Proteomes" id="UP000736787"/>
    </source>
</evidence>
<comment type="caution">
    <text evidence="1">The sequence shown here is derived from an EMBL/GenBank/DDBJ whole genome shotgun (WGS) entry which is preliminary data.</text>
</comment>
<dbReference type="Proteomes" id="UP000736787">
    <property type="component" value="Unassembled WGS sequence"/>
</dbReference>
<gene>
    <name evidence="1" type="ORF">PC117_g13798</name>
</gene>
<evidence type="ECO:0000313" key="1">
    <source>
        <dbReference type="EMBL" id="KAG2930169.1"/>
    </source>
</evidence>